<proteinExistence type="predicted"/>
<sequence length="151" mass="17374">MISLKLRIAANFPIKCNFSVRVGTQLLYHINKLFNNDCREYGFDNIGMEDDLFQDDVFETKWCVCLMPELDVVVKKAYRPPTLQLLDDEEFSDVILECKNGQVRAHKMILAAASPVFKGMFLSRENGNVVIDSFDVEVVKRAKLLMYTKEV</sequence>
<evidence type="ECO:0000313" key="2">
    <source>
        <dbReference type="WBParaSite" id="JU765_v2.g3743.t1"/>
    </source>
</evidence>
<dbReference type="WBParaSite" id="JU765_v2.g3743.t1">
    <property type="protein sequence ID" value="JU765_v2.g3743.t1"/>
    <property type="gene ID" value="JU765_v2.g3743"/>
</dbReference>
<dbReference type="Proteomes" id="UP000887576">
    <property type="component" value="Unplaced"/>
</dbReference>
<protein>
    <submittedName>
        <fullName evidence="2">BTB domain-containing protein</fullName>
    </submittedName>
</protein>
<name>A0AC34R5F1_9BILA</name>
<reference evidence="2" key="1">
    <citation type="submission" date="2022-11" db="UniProtKB">
        <authorList>
            <consortium name="WormBaseParasite"/>
        </authorList>
    </citation>
    <scope>IDENTIFICATION</scope>
</reference>
<accession>A0AC34R5F1</accession>
<evidence type="ECO:0000313" key="1">
    <source>
        <dbReference type="Proteomes" id="UP000887576"/>
    </source>
</evidence>
<organism evidence="1 2">
    <name type="scientific">Panagrolaimus sp. JU765</name>
    <dbReference type="NCBI Taxonomy" id="591449"/>
    <lineage>
        <taxon>Eukaryota</taxon>
        <taxon>Metazoa</taxon>
        <taxon>Ecdysozoa</taxon>
        <taxon>Nematoda</taxon>
        <taxon>Chromadorea</taxon>
        <taxon>Rhabditida</taxon>
        <taxon>Tylenchina</taxon>
        <taxon>Panagrolaimomorpha</taxon>
        <taxon>Panagrolaimoidea</taxon>
        <taxon>Panagrolaimidae</taxon>
        <taxon>Panagrolaimus</taxon>
    </lineage>
</organism>